<reference evidence="8" key="1">
    <citation type="journal article" date="2023" name="Mol. Phylogenet. Evol.">
        <title>Genome-scale phylogeny and comparative genomics of the fungal order Sordariales.</title>
        <authorList>
            <person name="Hensen N."/>
            <person name="Bonometti L."/>
            <person name="Westerberg I."/>
            <person name="Brannstrom I.O."/>
            <person name="Guillou S."/>
            <person name="Cros-Aarteil S."/>
            <person name="Calhoun S."/>
            <person name="Haridas S."/>
            <person name="Kuo A."/>
            <person name="Mondo S."/>
            <person name="Pangilinan J."/>
            <person name="Riley R."/>
            <person name="LaButti K."/>
            <person name="Andreopoulos B."/>
            <person name="Lipzen A."/>
            <person name="Chen C."/>
            <person name="Yan M."/>
            <person name="Daum C."/>
            <person name="Ng V."/>
            <person name="Clum A."/>
            <person name="Steindorff A."/>
            <person name="Ohm R.A."/>
            <person name="Martin F."/>
            <person name="Silar P."/>
            <person name="Natvig D.O."/>
            <person name="Lalanne C."/>
            <person name="Gautier V."/>
            <person name="Ament-Velasquez S.L."/>
            <person name="Kruys A."/>
            <person name="Hutchinson M.I."/>
            <person name="Powell A.J."/>
            <person name="Barry K."/>
            <person name="Miller A.N."/>
            <person name="Grigoriev I.V."/>
            <person name="Debuchy R."/>
            <person name="Gladieux P."/>
            <person name="Hiltunen Thoren M."/>
            <person name="Johannesson H."/>
        </authorList>
    </citation>
    <scope>NUCLEOTIDE SEQUENCE</scope>
    <source>
        <strain evidence="8">CBS 141.50</strain>
    </source>
</reference>
<name>A0AAN6V959_9PEZI</name>
<feature type="binding site" evidence="5">
    <location>
        <position position="390"/>
    </location>
    <ligand>
        <name>Zn(2+)</name>
        <dbReference type="ChEBI" id="CHEBI:29105"/>
    </ligand>
</feature>
<gene>
    <name evidence="8" type="ORF">C8A04DRAFT_24861</name>
</gene>
<feature type="compositionally biased region" description="Basic and acidic residues" evidence="6">
    <location>
        <begin position="534"/>
        <end position="544"/>
    </location>
</feature>
<dbReference type="InterPro" id="IPR002616">
    <property type="entry name" value="tRNA_ribo_trans-like"/>
</dbReference>
<keyword evidence="4 5" id="KW-0862">Zinc</keyword>
<evidence type="ECO:0000256" key="3">
    <source>
        <dbReference type="ARBA" id="ARBA00022723"/>
    </source>
</evidence>
<evidence type="ECO:0000256" key="6">
    <source>
        <dbReference type="SAM" id="MobiDB-lite"/>
    </source>
</evidence>
<feature type="region of interest" description="Disordered" evidence="6">
    <location>
        <begin position="328"/>
        <end position="361"/>
    </location>
</feature>
<dbReference type="InterPro" id="IPR050852">
    <property type="entry name" value="Queuine_tRNA-ribosyltrfase"/>
</dbReference>
<feature type="region of interest" description="Disordered" evidence="6">
    <location>
        <begin position="435"/>
        <end position="464"/>
    </location>
</feature>
<evidence type="ECO:0000256" key="1">
    <source>
        <dbReference type="ARBA" id="ARBA00022490"/>
    </source>
</evidence>
<dbReference type="GO" id="GO:0046872">
    <property type="term" value="F:metal ion binding"/>
    <property type="evidence" value="ECO:0007669"/>
    <property type="project" value="UniProtKB-KW"/>
</dbReference>
<dbReference type="InterPro" id="IPR028592">
    <property type="entry name" value="QTRTD1"/>
</dbReference>
<sequence>MTADGEPHDREAAAMGFEVLKGTLRDGVGARLGRLAIAGRAPIDTPNFIGVTSRGTLPHLTPDNITRHLQTKGAYMALEDFIEKPQHHPKRIPPVYQTPTAPAGAPSPAGHVSQPTPRLHAFTAMPRSVTTVLAARRLPAVPAPSGNTNKSISVFTSTGFQAVTTQDYLSAVTALSPDIAIPLADLTHSTDTPSSKRALRMAERTDEWIVEWFASLQTRGRTSTTTTATFAPILPVPYPIQWEYISRLAEDYVPTGQLAGLAVHNPDVLRDVAEHYPSLLPLPRLSLSTPPTPHHILRQISRGGIDLFTIPFINALSDAGLALSFTFPPPPLTSETQPETQTQTQTQTQTTTTTTTKTTRLPLAIDLSDPVHASSLAPLTSLSTCPCYACTAHHRAYVHHLLHAREMLGWTLLQIHNHAVVASFFQGVRDTLLHGPSESSTESGSHNNSNFNSNDGNGGNGRDEIERQETFDQAMARFTQTYEVDFPEGAAERPRARGYQFKSVGGGEGKRNKPAWGRFDGADEGGEGGLDGNGGRDKEGGESG</sequence>
<keyword evidence="9" id="KW-1185">Reference proteome</keyword>
<dbReference type="Pfam" id="PF01702">
    <property type="entry name" value="TGT"/>
    <property type="match status" value="1"/>
</dbReference>
<feature type="binding site" evidence="5">
    <location>
        <position position="387"/>
    </location>
    <ligand>
        <name>Zn(2+)</name>
        <dbReference type="ChEBI" id="CHEBI:29105"/>
    </ligand>
</feature>
<dbReference type="GO" id="GO:0005737">
    <property type="term" value="C:cytoplasm"/>
    <property type="evidence" value="ECO:0007669"/>
    <property type="project" value="UniProtKB-SubCell"/>
</dbReference>
<dbReference type="InterPro" id="IPR036511">
    <property type="entry name" value="TGT-like_sf"/>
</dbReference>
<evidence type="ECO:0000256" key="5">
    <source>
        <dbReference type="HAMAP-Rule" id="MF_03043"/>
    </source>
</evidence>
<dbReference type="Proteomes" id="UP001302676">
    <property type="component" value="Unassembled WGS sequence"/>
</dbReference>
<dbReference type="PANTHER" id="PTHR46064:SF1">
    <property type="entry name" value="QUEUINE TRNA-RIBOSYLTRANSFERASE ACCESSORY SUBUNIT 2"/>
    <property type="match status" value="1"/>
</dbReference>
<proteinExistence type="inferred from homology"/>
<dbReference type="GeneID" id="87815942"/>
<comment type="cofactor">
    <cofactor evidence="5">
        <name>Zn(2+)</name>
        <dbReference type="ChEBI" id="CHEBI:29105"/>
    </cofactor>
    <text evidence="5">Binds 1 zinc ion per subunit.</text>
</comment>
<feature type="compositionally biased region" description="Low complexity" evidence="6">
    <location>
        <begin position="333"/>
        <end position="359"/>
    </location>
</feature>
<dbReference type="Gene3D" id="3.20.20.105">
    <property type="entry name" value="Queuine tRNA-ribosyltransferase-like"/>
    <property type="match status" value="1"/>
</dbReference>
<feature type="region of interest" description="Disordered" evidence="6">
    <location>
        <begin position="485"/>
        <end position="544"/>
    </location>
</feature>
<dbReference type="RefSeq" id="XP_062640441.1">
    <property type="nucleotide sequence ID" value="XM_062779329.1"/>
</dbReference>
<feature type="compositionally biased region" description="Low complexity" evidence="6">
    <location>
        <begin position="443"/>
        <end position="455"/>
    </location>
</feature>
<organism evidence="8 9">
    <name type="scientific">Dichotomopilus funicola</name>
    <dbReference type="NCBI Taxonomy" id="1934379"/>
    <lineage>
        <taxon>Eukaryota</taxon>
        <taxon>Fungi</taxon>
        <taxon>Dikarya</taxon>
        <taxon>Ascomycota</taxon>
        <taxon>Pezizomycotina</taxon>
        <taxon>Sordariomycetes</taxon>
        <taxon>Sordariomycetidae</taxon>
        <taxon>Sordariales</taxon>
        <taxon>Chaetomiaceae</taxon>
        <taxon>Dichotomopilus</taxon>
    </lineage>
</organism>
<comment type="function">
    <text evidence="5">Non-catalytic subunit of the queuine tRNA-ribosyltransferase (TGT) that catalyzes the base-exchange of a guanine (G) residue with queuine (Q) at position 34 (anticodon wobble position) in tRNAs with GU(N) anticodons (tRNA-Asp, -Asn, -His and -Tyr), resulting in the hypermodified nucleoside queuosine (7-(((4,5-cis-dihydroxy-2-cyclopenten-1-yl)amino)methyl)-7-deazaguanosine).</text>
</comment>
<evidence type="ECO:0000256" key="4">
    <source>
        <dbReference type="ARBA" id="ARBA00022833"/>
    </source>
</evidence>
<feature type="binding site" evidence="5">
    <location>
        <position position="385"/>
    </location>
    <ligand>
        <name>Zn(2+)</name>
        <dbReference type="ChEBI" id="CHEBI:29105"/>
    </ligand>
</feature>
<dbReference type="PANTHER" id="PTHR46064">
    <property type="entry name" value="QUEUINE TRNA-RIBOSYLTRANSFERASE ACCESSORY SUBUNIT 2"/>
    <property type="match status" value="1"/>
</dbReference>
<reference evidence="8" key="2">
    <citation type="submission" date="2023-05" db="EMBL/GenBank/DDBJ databases">
        <authorList>
            <consortium name="Lawrence Berkeley National Laboratory"/>
            <person name="Steindorff A."/>
            <person name="Hensen N."/>
            <person name="Bonometti L."/>
            <person name="Westerberg I."/>
            <person name="Brannstrom I.O."/>
            <person name="Guillou S."/>
            <person name="Cros-Aarteil S."/>
            <person name="Calhoun S."/>
            <person name="Haridas S."/>
            <person name="Kuo A."/>
            <person name="Mondo S."/>
            <person name="Pangilinan J."/>
            <person name="Riley R."/>
            <person name="Labutti K."/>
            <person name="Andreopoulos B."/>
            <person name="Lipzen A."/>
            <person name="Chen C."/>
            <person name="Yanf M."/>
            <person name="Daum C."/>
            <person name="Ng V."/>
            <person name="Clum A."/>
            <person name="Ohm R."/>
            <person name="Martin F."/>
            <person name="Silar P."/>
            <person name="Natvig D."/>
            <person name="Lalanne C."/>
            <person name="Gautier V."/>
            <person name="Ament-Velasquez S.L."/>
            <person name="Kruys A."/>
            <person name="Hutchinson M.I."/>
            <person name="Powell A.J."/>
            <person name="Barry K."/>
            <person name="Miller A.N."/>
            <person name="Grigoriev I.V."/>
            <person name="Debuchy R."/>
            <person name="Gladieux P."/>
            <person name="Thoren M.H."/>
            <person name="Johannesson H."/>
        </authorList>
    </citation>
    <scope>NUCLEOTIDE SEQUENCE</scope>
    <source>
        <strain evidence="8">CBS 141.50</strain>
    </source>
</reference>
<keyword evidence="2 5" id="KW-0819">tRNA processing</keyword>
<feature type="binding site" evidence="5">
    <location>
        <position position="416"/>
    </location>
    <ligand>
        <name>Zn(2+)</name>
        <dbReference type="ChEBI" id="CHEBI:29105"/>
    </ligand>
</feature>
<comment type="caution">
    <text evidence="8">The sequence shown here is derived from an EMBL/GenBank/DDBJ whole genome shotgun (WGS) entry which is preliminary data.</text>
</comment>
<dbReference type="GO" id="GO:0006400">
    <property type="term" value="P:tRNA modification"/>
    <property type="evidence" value="ECO:0007669"/>
    <property type="project" value="InterPro"/>
</dbReference>
<dbReference type="GO" id="GO:0008479">
    <property type="term" value="F:tRNA-guanosine(34) queuine transglycosylase activity"/>
    <property type="evidence" value="ECO:0007669"/>
    <property type="project" value="UniProtKB-UniRule"/>
</dbReference>
<dbReference type="HAMAP" id="MF_03043">
    <property type="entry name" value="QTRT2"/>
    <property type="match status" value="1"/>
</dbReference>
<dbReference type="AlphaFoldDB" id="A0AAN6V959"/>
<evidence type="ECO:0000313" key="9">
    <source>
        <dbReference type="Proteomes" id="UP001302676"/>
    </source>
</evidence>
<evidence type="ECO:0000313" key="8">
    <source>
        <dbReference type="EMBL" id="KAK4147070.1"/>
    </source>
</evidence>
<comment type="subunit">
    <text evidence="5">Heterodimer of a catalytic subunit and an accessory subunit.</text>
</comment>
<protein>
    <recommendedName>
        <fullName evidence="5">Queuine tRNA-ribosyltransferase accessory subunit 2</fullName>
    </recommendedName>
    <alternativeName>
        <fullName evidence="5">Queuine tRNA-ribosyltransferase domain-containing protein 1</fullName>
    </alternativeName>
</protein>
<evidence type="ECO:0000259" key="7">
    <source>
        <dbReference type="Pfam" id="PF01702"/>
    </source>
</evidence>
<comment type="similarity">
    <text evidence="5">Belongs to the queuine tRNA-ribosyltransferase family. QTRT2 subfamily.</text>
</comment>
<keyword evidence="3 5" id="KW-0479">Metal-binding</keyword>
<keyword evidence="1 5" id="KW-0963">Cytoplasm</keyword>
<dbReference type="EMBL" id="MU853557">
    <property type="protein sequence ID" value="KAK4147070.1"/>
    <property type="molecule type" value="Genomic_DNA"/>
</dbReference>
<feature type="domain" description="tRNA-guanine(15) transglycosylase-like" evidence="7">
    <location>
        <begin position="29"/>
        <end position="436"/>
    </location>
</feature>
<comment type="subcellular location">
    <subcellularLocation>
        <location evidence="5">Cytoplasm</location>
    </subcellularLocation>
</comment>
<dbReference type="SUPFAM" id="SSF51713">
    <property type="entry name" value="tRNA-guanine transglycosylase"/>
    <property type="match status" value="1"/>
</dbReference>
<accession>A0AAN6V959</accession>
<evidence type="ECO:0000256" key="2">
    <source>
        <dbReference type="ARBA" id="ARBA00022694"/>
    </source>
</evidence>